<dbReference type="Proteomes" id="UP001457898">
    <property type="component" value="Unassembled WGS sequence"/>
</dbReference>
<organism evidence="1 2">
    <name type="scientific">Blautia caccae</name>
    <dbReference type="NCBI Taxonomy" id="3133175"/>
    <lineage>
        <taxon>Bacteria</taxon>
        <taxon>Bacillati</taxon>
        <taxon>Bacillota</taxon>
        <taxon>Clostridia</taxon>
        <taxon>Lachnospirales</taxon>
        <taxon>Lachnospiraceae</taxon>
        <taxon>Blautia</taxon>
    </lineage>
</organism>
<accession>A0ABV1DI90</accession>
<protein>
    <submittedName>
        <fullName evidence="1">Uncharacterized protein</fullName>
    </submittedName>
</protein>
<evidence type="ECO:0000313" key="1">
    <source>
        <dbReference type="EMBL" id="MEQ2430082.1"/>
    </source>
</evidence>
<dbReference type="EMBL" id="JBBMFP010000003">
    <property type="protein sequence ID" value="MEQ2430082.1"/>
    <property type="molecule type" value="Genomic_DNA"/>
</dbReference>
<sequence>METNQYKIRLKELNELYNIGKKVSLVSGSKRATTIKSAQAEKVVEKVLLHCNSIIKLFNVGQNEYSELDIALIASATRNIMDAANVYFYISERGISAEESNFRYNLQLLNYNKNIKDIYNKLNFPMDCFRMKLDDMSFVIEEIKNSSIYLTANNKEKSIILSGKQFYNRKRVKIFSQDLESAIFNILSNSIHSFYIGLSNNSVEKSLVFSSYIDSSMLSIISVETAIIYVANIINDYLLLRRQLSKIVTQPERIRIKDLMKIDYISNYLEFKKSEFAKDIF</sequence>
<gene>
    <name evidence="1" type="ORF">WMO65_03610</name>
</gene>
<proteinExistence type="predicted"/>
<keyword evidence="2" id="KW-1185">Reference proteome</keyword>
<comment type="caution">
    <text evidence="1">The sequence shown here is derived from an EMBL/GenBank/DDBJ whole genome shotgun (WGS) entry which is preliminary data.</text>
</comment>
<dbReference type="RefSeq" id="WP_148393937.1">
    <property type="nucleotide sequence ID" value="NZ_JBBMFP010000003.1"/>
</dbReference>
<name>A0ABV1DI90_9FIRM</name>
<reference evidence="1 2" key="1">
    <citation type="submission" date="2024-03" db="EMBL/GenBank/DDBJ databases">
        <title>Human intestinal bacterial collection.</title>
        <authorList>
            <person name="Pauvert C."/>
            <person name="Hitch T.C.A."/>
            <person name="Clavel T."/>
        </authorList>
    </citation>
    <scope>NUCLEOTIDE SEQUENCE [LARGE SCALE GENOMIC DNA]</scope>
    <source>
        <strain evidence="1 2">CLA-SR-H028</strain>
    </source>
</reference>
<evidence type="ECO:0000313" key="2">
    <source>
        <dbReference type="Proteomes" id="UP001457898"/>
    </source>
</evidence>